<organism evidence="10 11">
    <name type="scientific">Zhihengliuella alba</name>
    <dbReference type="NCBI Taxonomy" id="547018"/>
    <lineage>
        <taxon>Bacteria</taxon>
        <taxon>Bacillati</taxon>
        <taxon>Actinomycetota</taxon>
        <taxon>Actinomycetes</taxon>
        <taxon>Micrococcales</taxon>
        <taxon>Micrococcaceae</taxon>
        <taxon>Zhihengliuella</taxon>
    </lineage>
</organism>
<dbReference type="Proteomes" id="UP001501536">
    <property type="component" value="Unassembled WGS sequence"/>
</dbReference>
<evidence type="ECO:0000256" key="7">
    <source>
        <dbReference type="SAM" id="MobiDB-lite"/>
    </source>
</evidence>
<feature type="signal peptide" evidence="8">
    <location>
        <begin position="1"/>
        <end position="17"/>
    </location>
</feature>
<dbReference type="PANTHER" id="PTHR43811:SF19">
    <property type="entry name" value="39 KDA FK506-BINDING NUCLEAR PROTEIN"/>
    <property type="match status" value="1"/>
</dbReference>
<dbReference type="PROSITE" id="PS50059">
    <property type="entry name" value="FKBP_PPIASE"/>
    <property type="match status" value="1"/>
</dbReference>
<feature type="domain" description="PPIase FKBP-type" evidence="9">
    <location>
        <begin position="230"/>
        <end position="318"/>
    </location>
</feature>
<keyword evidence="11" id="KW-1185">Reference proteome</keyword>
<gene>
    <name evidence="10" type="ORF">GCM10022377_03720</name>
</gene>
<dbReference type="RefSeq" id="WP_344879121.1">
    <property type="nucleotide sequence ID" value="NZ_BAABCJ010000001.1"/>
</dbReference>
<evidence type="ECO:0000256" key="8">
    <source>
        <dbReference type="SAM" id="SignalP"/>
    </source>
</evidence>
<keyword evidence="4 5" id="KW-0413">Isomerase</keyword>
<evidence type="ECO:0000259" key="9">
    <source>
        <dbReference type="PROSITE" id="PS50059"/>
    </source>
</evidence>
<dbReference type="GO" id="GO:0016853">
    <property type="term" value="F:isomerase activity"/>
    <property type="evidence" value="ECO:0007669"/>
    <property type="project" value="UniProtKB-KW"/>
</dbReference>
<dbReference type="Pfam" id="PF00254">
    <property type="entry name" value="FKBP_C"/>
    <property type="match status" value="1"/>
</dbReference>
<dbReference type="InterPro" id="IPR046357">
    <property type="entry name" value="PPIase_dom_sf"/>
</dbReference>
<protein>
    <recommendedName>
        <fullName evidence="6">Peptidyl-prolyl cis-trans isomerase</fullName>
        <ecNumber evidence="6">5.2.1.8</ecNumber>
    </recommendedName>
</protein>
<accession>A0ABP7CQ67</accession>
<comment type="similarity">
    <text evidence="2 6">Belongs to the FKBP-type PPIase family.</text>
</comment>
<dbReference type="Gene3D" id="3.10.50.40">
    <property type="match status" value="1"/>
</dbReference>
<dbReference type="EMBL" id="BAABCJ010000001">
    <property type="protein sequence ID" value="GAA3694356.1"/>
    <property type="molecule type" value="Genomic_DNA"/>
</dbReference>
<dbReference type="PANTHER" id="PTHR43811">
    <property type="entry name" value="FKBP-TYPE PEPTIDYL-PROLYL CIS-TRANS ISOMERASE FKPA"/>
    <property type="match status" value="1"/>
</dbReference>
<proteinExistence type="inferred from homology"/>
<evidence type="ECO:0000313" key="11">
    <source>
        <dbReference type="Proteomes" id="UP001501536"/>
    </source>
</evidence>
<keyword evidence="8" id="KW-0732">Signal</keyword>
<evidence type="ECO:0000256" key="3">
    <source>
        <dbReference type="ARBA" id="ARBA00023110"/>
    </source>
</evidence>
<evidence type="ECO:0000256" key="6">
    <source>
        <dbReference type="RuleBase" id="RU003915"/>
    </source>
</evidence>
<sequence>MRKLLSVVAAASLLALAGCGTPEDQSAGNAAPLESITVEPSSEELEPPKVSFDTPLETSEAGARIVVEGDGEAVTENQNVNVALAAYDTKTGEILGDTFDQDPRPLPTTPELKETLPVVYDILVGAKVGSYIALAQEPAAQAPAEGSSSAPAAPENAAEVLVMKITGAEDIPQKLSDDEVAQLEEDGALPTAEFDDAGNPTVTIPEGQEPPKDIAVQVLEEGDGAEVTAESTVTVDYEGVRWDDGKVFDSSYDGGEPFDANLAGGVIQGWSMGLAGEKVGSKVLLTIPGELAYGKTEAEAQGRPAGTLVFVVEIVEAK</sequence>
<evidence type="ECO:0000256" key="1">
    <source>
        <dbReference type="ARBA" id="ARBA00000971"/>
    </source>
</evidence>
<dbReference type="PROSITE" id="PS51257">
    <property type="entry name" value="PROKAR_LIPOPROTEIN"/>
    <property type="match status" value="1"/>
</dbReference>
<dbReference type="SUPFAM" id="SSF54534">
    <property type="entry name" value="FKBP-like"/>
    <property type="match status" value="1"/>
</dbReference>
<dbReference type="InterPro" id="IPR001179">
    <property type="entry name" value="PPIase_FKBP_dom"/>
</dbReference>
<reference evidence="11" key="1">
    <citation type="journal article" date="2019" name="Int. J. Syst. Evol. Microbiol.">
        <title>The Global Catalogue of Microorganisms (GCM) 10K type strain sequencing project: providing services to taxonomists for standard genome sequencing and annotation.</title>
        <authorList>
            <consortium name="The Broad Institute Genomics Platform"/>
            <consortium name="The Broad Institute Genome Sequencing Center for Infectious Disease"/>
            <person name="Wu L."/>
            <person name="Ma J."/>
        </authorList>
    </citation>
    <scope>NUCLEOTIDE SEQUENCE [LARGE SCALE GENOMIC DNA]</scope>
    <source>
        <strain evidence="11">JCM 16961</strain>
    </source>
</reference>
<evidence type="ECO:0000313" key="10">
    <source>
        <dbReference type="EMBL" id="GAA3694356.1"/>
    </source>
</evidence>
<feature type="chain" id="PRO_5045355711" description="Peptidyl-prolyl cis-trans isomerase" evidence="8">
    <location>
        <begin position="18"/>
        <end position="318"/>
    </location>
</feature>
<name>A0ABP7CQ67_9MICC</name>
<keyword evidence="3 5" id="KW-0697">Rotamase</keyword>
<feature type="region of interest" description="Disordered" evidence="7">
    <location>
        <begin position="20"/>
        <end position="57"/>
    </location>
</feature>
<evidence type="ECO:0000256" key="5">
    <source>
        <dbReference type="PROSITE-ProRule" id="PRU00277"/>
    </source>
</evidence>
<comment type="caution">
    <text evidence="10">The sequence shown here is derived from an EMBL/GenBank/DDBJ whole genome shotgun (WGS) entry which is preliminary data.</text>
</comment>
<feature type="region of interest" description="Disordered" evidence="7">
    <location>
        <begin position="189"/>
        <end position="209"/>
    </location>
</feature>
<comment type="catalytic activity">
    <reaction evidence="1 5 6">
        <text>[protein]-peptidylproline (omega=180) = [protein]-peptidylproline (omega=0)</text>
        <dbReference type="Rhea" id="RHEA:16237"/>
        <dbReference type="Rhea" id="RHEA-COMP:10747"/>
        <dbReference type="Rhea" id="RHEA-COMP:10748"/>
        <dbReference type="ChEBI" id="CHEBI:83833"/>
        <dbReference type="ChEBI" id="CHEBI:83834"/>
        <dbReference type="EC" id="5.2.1.8"/>
    </reaction>
</comment>
<evidence type="ECO:0000256" key="4">
    <source>
        <dbReference type="ARBA" id="ARBA00023235"/>
    </source>
</evidence>
<dbReference type="EC" id="5.2.1.8" evidence="6"/>
<evidence type="ECO:0000256" key="2">
    <source>
        <dbReference type="ARBA" id="ARBA00006577"/>
    </source>
</evidence>